<sequence>MSARRIFIGVDIGGTFTDLVLADNRGAIHNIKTLTTADDPVRGVMTAVAQGLDEAGAAPGEVTRFVHATTLPTNLVLERKGAKLGLIATAGFGDLFHIGKQHAIGPDRFNLSYTPPAPLLPRSMVAEVAERVNAAGAVLRPIDRADVERAVLGLIDRGAEAIAVCLLNSYANPAHEAVIGEVARAVAPGAYVCLSSEVWPEFQEYERAATTLISAYIGPTLANYVGRLEDALRRIGIDAELQIMQSSGAVMGAAMAARKAAYAIESGPAAGVMAAAHLAREAGRPGLVSFDMGGTTAKAGLVVDGEPRITHQFRAGGGTSAAGRADAGEPIKVPVIDLAEVGAGGGSIARVDTGGFLRVGPHSASSYPGPACYGLGGAQPTVTDANVVLGYINPGYFAGGSMTLDAEASRRAIEEHVARPLGIDVVAAARGIHALANTAMAAAIRVVTLQRGIDPRDHALVASGGAGPIHAVKLAELFGIETVIIPPSPGVRSAWGLLISDLAHDFVATAIMRAAEADPARIATILAGLEEKGRQALARAASAETRIVVQRSIDIRLAHQHQEITVPLGDGPVDAALLERAEADFRAIYARTFGIRPKEACQFVNFRLRISAVVEKPAPVGRAWGDGIADRARKGIREAWFDGRALATPVYDRARLEPGDRIMGPAIVEEPDSSTICPDGYAATVDLHGNLLISPASADERSGPEDGDAAPVERTLHDALC</sequence>
<dbReference type="SUPFAM" id="SSF53067">
    <property type="entry name" value="Actin-like ATPase domain"/>
    <property type="match status" value="1"/>
</dbReference>
<organism evidence="4 5">
    <name type="scientific">Rhizorhabdus histidinilytica</name>
    <dbReference type="NCBI Taxonomy" id="439228"/>
    <lineage>
        <taxon>Bacteria</taxon>
        <taxon>Pseudomonadati</taxon>
        <taxon>Pseudomonadota</taxon>
        <taxon>Alphaproteobacteria</taxon>
        <taxon>Sphingomonadales</taxon>
        <taxon>Sphingomonadaceae</taxon>
        <taxon>Rhizorhabdus</taxon>
    </lineage>
</organism>
<dbReference type="OrthoDB" id="9759608at2"/>
<gene>
    <name evidence="4" type="ORF">SAMN06295920_102190</name>
</gene>
<dbReference type="RefSeq" id="WP_079646954.1">
    <property type="nucleotide sequence ID" value="NZ_FUYM01000002.1"/>
</dbReference>
<dbReference type="InterPro" id="IPR002821">
    <property type="entry name" value="Hydantoinase_A"/>
</dbReference>
<feature type="domain" description="Hydantoinase A/oxoprolinase" evidence="1">
    <location>
        <begin position="207"/>
        <end position="505"/>
    </location>
</feature>
<evidence type="ECO:0000259" key="1">
    <source>
        <dbReference type="Pfam" id="PF01968"/>
    </source>
</evidence>
<dbReference type="STRING" id="439228.SAMN06295920_102190"/>
<proteinExistence type="predicted"/>
<dbReference type="InterPro" id="IPR045079">
    <property type="entry name" value="Oxoprolinase-like"/>
</dbReference>
<evidence type="ECO:0000259" key="3">
    <source>
        <dbReference type="Pfam" id="PF19278"/>
    </source>
</evidence>
<evidence type="ECO:0000313" key="5">
    <source>
        <dbReference type="Proteomes" id="UP000189818"/>
    </source>
</evidence>
<dbReference type="GO" id="GO:0005829">
    <property type="term" value="C:cytosol"/>
    <property type="evidence" value="ECO:0007669"/>
    <property type="project" value="TreeGrafter"/>
</dbReference>
<reference evidence="5" key="1">
    <citation type="submission" date="2017-02" db="EMBL/GenBank/DDBJ databases">
        <authorList>
            <person name="Varghese N."/>
            <person name="Submissions S."/>
        </authorList>
    </citation>
    <scope>NUCLEOTIDE SEQUENCE [LARGE SCALE GENOMIC DNA]</scope>
    <source>
        <strain evidence="5">UM2</strain>
    </source>
</reference>
<dbReference type="InterPro" id="IPR008040">
    <property type="entry name" value="Hydant_A_N"/>
</dbReference>
<evidence type="ECO:0000259" key="2">
    <source>
        <dbReference type="Pfam" id="PF05378"/>
    </source>
</evidence>
<dbReference type="Pfam" id="PF01968">
    <property type="entry name" value="Hydantoinase_A"/>
    <property type="match status" value="1"/>
</dbReference>
<dbReference type="InterPro" id="IPR049517">
    <property type="entry name" value="ACX-like_C"/>
</dbReference>
<dbReference type="EMBL" id="FUYM01000002">
    <property type="protein sequence ID" value="SKB37849.1"/>
    <property type="molecule type" value="Genomic_DNA"/>
</dbReference>
<feature type="domain" description="Hydantoinase/oxoprolinase N-terminal" evidence="2">
    <location>
        <begin position="8"/>
        <end position="185"/>
    </location>
</feature>
<evidence type="ECO:0000313" key="4">
    <source>
        <dbReference type="EMBL" id="SKB37849.1"/>
    </source>
</evidence>
<dbReference type="GO" id="GO:0017168">
    <property type="term" value="F:5-oxoprolinase (ATP-hydrolyzing) activity"/>
    <property type="evidence" value="ECO:0007669"/>
    <property type="project" value="TreeGrafter"/>
</dbReference>
<dbReference type="Pfam" id="PF05378">
    <property type="entry name" value="Hydant_A_N"/>
    <property type="match status" value="1"/>
</dbReference>
<accession>A0A1T5ASK9</accession>
<feature type="domain" description="Acetophenone carboxylase-like C-terminal" evidence="3">
    <location>
        <begin position="527"/>
        <end position="688"/>
    </location>
</feature>
<dbReference type="Pfam" id="PF19278">
    <property type="entry name" value="Hydant_A_C"/>
    <property type="match status" value="1"/>
</dbReference>
<dbReference type="AlphaFoldDB" id="A0A1T5ASK9"/>
<dbReference type="Gene3D" id="3.30.420.40">
    <property type="match status" value="1"/>
</dbReference>
<dbReference type="Proteomes" id="UP000189818">
    <property type="component" value="Unassembled WGS sequence"/>
</dbReference>
<keyword evidence="5" id="KW-1185">Reference proteome</keyword>
<dbReference type="InterPro" id="IPR043129">
    <property type="entry name" value="ATPase_NBD"/>
</dbReference>
<protein>
    <submittedName>
        <fullName evidence="4">N-methylhydantoinase A</fullName>
    </submittedName>
</protein>
<dbReference type="GO" id="GO:0006749">
    <property type="term" value="P:glutathione metabolic process"/>
    <property type="evidence" value="ECO:0007669"/>
    <property type="project" value="TreeGrafter"/>
</dbReference>
<name>A0A1T5ASK9_9SPHN</name>
<dbReference type="PANTHER" id="PTHR11365">
    <property type="entry name" value="5-OXOPROLINASE RELATED"/>
    <property type="match status" value="1"/>
</dbReference>
<dbReference type="PANTHER" id="PTHR11365:SF23">
    <property type="entry name" value="HYPOTHETICAL 5-OXOPROLINASE (EUROFUNG)-RELATED"/>
    <property type="match status" value="1"/>
</dbReference>